<dbReference type="PANTHER" id="PTHR30363">
    <property type="entry name" value="HTH-TYPE TRANSCRIPTIONAL REGULATOR SRLR-RELATED"/>
    <property type="match status" value="1"/>
</dbReference>
<proteinExistence type="predicted"/>
<dbReference type="PROSITE" id="PS00894">
    <property type="entry name" value="HTH_DEOR_1"/>
    <property type="match status" value="1"/>
</dbReference>
<dbReference type="SMART" id="SM01134">
    <property type="entry name" value="DeoRC"/>
    <property type="match status" value="1"/>
</dbReference>
<dbReference type="SMART" id="SM00420">
    <property type="entry name" value="HTH_DEOR"/>
    <property type="match status" value="1"/>
</dbReference>
<evidence type="ECO:0000256" key="2">
    <source>
        <dbReference type="ARBA" id="ARBA00023125"/>
    </source>
</evidence>
<dbReference type="Pfam" id="PF00455">
    <property type="entry name" value="DeoRC"/>
    <property type="match status" value="1"/>
</dbReference>
<evidence type="ECO:0000256" key="3">
    <source>
        <dbReference type="ARBA" id="ARBA00023163"/>
    </source>
</evidence>
<dbReference type="OMA" id="EDATHGW"/>
<evidence type="ECO:0000313" key="7">
    <source>
        <dbReference type="EMBL" id="SCB68716.1"/>
    </source>
</evidence>
<sequence>MKSYTQFERRKHILDELEKYNRVMVNDLAKVLNVTTETIRRDLDMLHKEGQLTKIHGGAIKKKDQTLEFHFDRRRAENIEEKRKIAMEASKLVEDNDIIAIEIGTTTMQILDYIHDKKNLTILTNSIPAVNKIIELKEQYDSFDCRLIVIGGILNTNSLALSGEMTLNYLDHFTVNKLFASCDGISLEKELTCSYIEDAQIYKQLKNNAKQVVMMADESKFNLTKFYKSGNFSDIDALYTNAKLDEAWHNVLTSNGVEVITV</sequence>
<reference evidence="7 9" key="2">
    <citation type="submission" date="2016-08" db="EMBL/GenBank/DDBJ databases">
        <authorList>
            <person name="Seilhamer J.J."/>
        </authorList>
    </citation>
    <scope>NUCLEOTIDE SEQUENCE [LARGE SCALE GENOMIC DNA]</scope>
    <source>
        <strain evidence="7 9">SDA_GO95</strain>
    </source>
</reference>
<dbReference type="InterPro" id="IPR014036">
    <property type="entry name" value="DeoR-like_C"/>
</dbReference>
<dbReference type="GO" id="GO:0003677">
    <property type="term" value="F:DNA binding"/>
    <property type="evidence" value="ECO:0007669"/>
    <property type="project" value="UniProtKB-KW"/>
</dbReference>
<dbReference type="RefSeq" id="WP_002127921.1">
    <property type="nucleotide sequence ID" value="NZ_CP009692.1"/>
</dbReference>
<feature type="domain" description="HTH deoR-type" evidence="4">
    <location>
        <begin position="6"/>
        <end position="61"/>
    </location>
</feature>
<evidence type="ECO:0000313" key="10">
    <source>
        <dbReference type="Proteomes" id="UP000596196"/>
    </source>
</evidence>
<dbReference type="Proteomes" id="UP000596196">
    <property type="component" value="Chromosome"/>
</dbReference>
<dbReference type="InterPro" id="IPR050313">
    <property type="entry name" value="Carb_Metab_HTH_regulators"/>
</dbReference>
<dbReference type="Proteomes" id="UP000006976">
    <property type="component" value="Unassembled WGS sequence"/>
</dbReference>
<evidence type="ECO:0000256" key="1">
    <source>
        <dbReference type="ARBA" id="ARBA00023015"/>
    </source>
</evidence>
<dbReference type="EMBL" id="CP065877">
    <property type="protein sequence ID" value="QQA18673.1"/>
    <property type="molecule type" value="Genomic_DNA"/>
</dbReference>
<evidence type="ECO:0000259" key="4">
    <source>
        <dbReference type="PROSITE" id="PS51000"/>
    </source>
</evidence>
<evidence type="ECO:0000313" key="9">
    <source>
        <dbReference type="Proteomes" id="UP000195696"/>
    </source>
</evidence>
<dbReference type="Proteomes" id="UP000195696">
    <property type="component" value="Unassembled WGS sequence"/>
</dbReference>
<accession>J8IQS6</accession>
<dbReference type="InterPro" id="IPR037171">
    <property type="entry name" value="NagB/RpiA_transferase-like"/>
</dbReference>
<dbReference type="SUPFAM" id="SSF100950">
    <property type="entry name" value="NagB/RpiA/CoA transferase-like"/>
    <property type="match status" value="1"/>
</dbReference>
<dbReference type="PANTHER" id="PTHR30363:SF44">
    <property type="entry name" value="AGA OPERON TRANSCRIPTIONAL REPRESSOR-RELATED"/>
    <property type="match status" value="1"/>
</dbReference>
<accession>A0A0B5S6Y5</accession>
<keyword evidence="2" id="KW-0238">DNA-binding</keyword>
<dbReference type="GO" id="GO:0003700">
    <property type="term" value="F:DNA-binding transcription factor activity"/>
    <property type="evidence" value="ECO:0007669"/>
    <property type="project" value="InterPro"/>
</dbReference>
<protein>
    <submittedName>
        <fullName evidence="6">DeoR/GlpR transcriptional regulator</fullName>
    </submittedName>
    <submittedName>
        <fullName evidence="7">Transcriptional regulator, DeoR family</fullName>
    </submittedName>
</protein>
<organism evidence="7 9">
    <name type="scientific">Bacillus mycoides</name>
    <dbReference type="NCBI Taxonomy" id="1405"/>
    <lineage>
        <taxon>Bacteria</taxon>
        <taxon>Bacillati</taxon>
        <taxon>Bacillota</taxon>
        <taxon>Bacilli</taxon>
        <taxon>Bacillales</taxon>
        <taxon>Bacillaceae</taxon>
        <taxon>Bacillus</taxon>
        <taxon>Bacillus cereus group</taxon>
    </lineage>
</organism>
<dbReference type="PRINTS" id="PR00037">
    <property type="entry name" value="HTHLACR"/>
</dbReference>
<name>A0A084J1G4_BACMY</name>
<evidence type="ECO:0000313" key="6">
    <source>
        <dbReference type="EMBL" id="QQA18673.1"/>
    </source>
</evidence>
<accession>A0A084J1G4</accession>
<dbReference type="InterPro" id="IPR036388">
    <property type="entry name" value="WH-like_DNA-bd_sf"/>
</dbReference>
<dbReference type="InterPro" id="IPR018356">
    <property type="entry name" value="Tscrpt_reg_HTH_DeoR_CS"/>
</dbReference>
<dbReference type="Gene3D" id="3.40.50.1360">
    <property type="match status" value="1"/>
</dbReference>
<dbReference type="SUPFAM" id="SSF46785">
    <property type="entry name" value="Winged helix' DNA-binding domain"/>
    <property type="match status" value="1"/>
</dbReference>
<gene>
    <name evidence="7" type="ORF">BWGO95_02863</name>
    <name evidence="6" type="ORF">I6G81_15050</name>
    <name evidence="5" type="ORF">III_02490</name>
</gene>
<evidence type="ECO:0000313" key="5">
    <source>
        <dbReference type="EMBL" id="EJR42063.1"/>
    </source>
</evidence>
<dbReference type="KEGG" id="bmyo:BG05_3019"/>
<dbReference type="AlphaFoldDB" id="A0A084J1G4"/>
<dbReference type="Pfam" id="PF08220">
    <property type="entry name" value="HTH_DeoR"/>
    <property type="match status" value="1"/>
</dbReference>
<reference evidence="5 8" key="1">
    <citation type="submission" date="2012-04" db="EMBL/GenBank/DDBJ databases">
        <title>The Genome Sequence of Bacillus cereus VD078.</title>
        <authorList>
            <consortium name="The Broad Institute Genome Sequencing Platform"/>
            <consortium name="The Broad Institute Genome Sequencing Center for Infectious Disease"/>
            <person name="Feldgarden M."/>
            <person name="Van der Auwera G.A."/>
            <person name="Mahillon J."/>
            <person name="Duprez V."/>
            <person name="Timmery S."/>
            <person name="Mattelet C."/>
            <person name="Dierick K."/>
            <person name="Sun M."/>
            <person name="Yu Z."/>
            <person name="Zhu L."/>
            <person name="Hu X."/>
            <person name="Shank E.B."/>
            <person name="Swiecicka I."/>
            <person name="Hansen B.M."/>
            <person name="Andrup L."/>
            <person name="Young S.K."/>
            <person name="Zeng Q."/>
            <person name="Gargeya S."/>
            <person name="Fitzgerald M."/>
            <person name="Haas B."/>
            <person name="Abouelleil A."/>
            <person name="Alvarado L."/>
            <person name="Arachchi H.M."/>
            <person name="Berlin A."/>
            <person name="Chapman S.B."/>
            <person name="Goldberg J."/>
            <person name="Griggs A."/>
            <person name="Gujja S."/>
            <person name="Hansen M."/>
            <person name="Howarth C."/>
            <person name="Imamovic A."/>
            <person name="Larimer J."/>
            <person name="McCowen C."/>
            <person name="Montmayeur A."/>
            <person name="Murphy C."/>
            <person name="Neiman D."/>
            <person name="Pearson M."/>
            <person name="Priest M."/>
            <person name="Roberts A."/>
            <person name="Saif S."/>
            <person name="Shea T."/>
            <person name="Sisk P."/>
            <person name="Sykes S."/>
            <person name="Wortman J."/>
            <person name="Nusbaum C."/>
            <person name="Birren B."/>
        </authorList>
    </citation>
    <scope>NUCLEOTIDE SEQUENCE [LARGE SCALE GENOMIC DNA]</scope>
    <source>
        <strain evidence="5 8">VD078</strain>
    </source>
</reference>
<keyword evidence="10" id="KW-1185">Reference proteome</keyword>
<dbReference type="PROSITE" id="PS51000">
    <property type="entry name" value="HTH_DEOR_2"/>
    <property type="match status" value="1"/>
</dbReference>
<dbReference type="EMBL" id="FMAK01000034">
    <property type="protein sequence ID" value="SCB68716.1"/>
    <property type="molecule type" value="Genomic_DNA"/>
</dbReference>
<reference evidence="6 10" key="3">
    <citation type="submission" date="2020-12" db="EMBL/GenBank/DDBJ databases">
        <title>FDA dAtabase for Regulatory Grade micrObial Sequences (FDA-ARGOS): Supporting development and validation of Infectious Disease Dx tests.</title>
        <authorList>
            <person name="Nelson B."/>
            <person name="Plummer A."/>
            <person name="Tallon L."/>
            <person name="Sadzewicz L."/>
            <person name="Zhao X."/>
            <person name="Boylan J."/>
            <person name="Ott S."/>
            <person name="Bowen H."/>
            <person name="Vavikolanu K."/>
            <person name="Mehta A."/>
            <person name="Aluvathingal J."/>
            <person name="Nadendla S."/>
            <person name="Myers T."/>
            <person name="Yan Y."/>
            <person name="Sichtig H."/>
        </authorList>
    </citation>
    <scope>NUCLEOTIDE SEQUENCE [LARGE SCALE GENOMIC DNA]</scope>
    <source>
        <strain evidence="6 10">FDAARGOS_924</strain>
    </source>
</reference>
<dbReference type="InterPro" id="IPR001034">
    <property type="entry name" value="DeoR_HTH"/>
</dbReference>
<keyword evidence="3" id="KW-0804">Transcription</keyword>
<dbReference type="InterPro" id="IPR036390">
    <property type="entry name" value="WH_DNA-bd_sf"/>
</dbReference>
<keyword evidence="1" id="KW-0805">Transcription regulation</keyword>
<evidence type="ECO:0000313" key="8">
    <source>
        <dbReference type="Proteomes" id="UP000006976"/>
    </source>
</evidence>
<dbReference type="EMBL" id="AHEV01000012">
    <property type="protein sequence ID" value="EJR42063.1"/>
    <property type="molecule type" value="Genomic_DNA"/>
</dbReference>
<dbReference type="Gene3D" id="1.10.10.10">
    <property type="entry name" value="Winged helix-like DNA-binding domain superfamily/Winged helix DNA-binding domain"/>
    <property type="match status" value="1"/>
</dbReference>